<dbReference type="AlphaFoldDB" id="A0A1R4KNG5"/>
<accession>A0A1R4KNG5</accession>
<gene>
    <name evidence="1" type="ORF">FM104_14385</name>
</gene>
<name>A0A1R4KNG5_9MICO</name>
<dbReference type="EMBL" id="FUKO01000041">
    <property type="protein sequence ID" value="SJN45936.1"/>
    <property type="molecule type" value="Genomic_DNA"/>
</dbReference>
<reference evidence="1 2" key="1">
    <citation type="submission" date="2017-02" db="EMBL/GenBank/DDBJ databases">
        <authorList>
            <person name="Peterson S.W."/>
        </authorList>
    </citation>
    <scope>NUCLEOTIDE SEQUENCE [LARGE SCALE GENOMIC DNA]</scope>
    <source>
        <strain evidence="1 2">B Mb 05.01</strain>
    </source>
</reference>
<evidence type="ECO:0000313" key="2">
    <source>
        <dbReference type="Proteomes" id="UP000196320"/>
    </source>
</evidence>
<sequence>MNVNELHDDAISELVEGALQPGLEQASSVATSRADGTQVPELDGIELLRNTQDATRRLQARTVLVAAQLLSSGTRQTTLAAALGFSSASNFAKDALWQQLKRLADALTEARRNGQRELPVVEVQVPVRRQEFRTYRFVNVSTRLTTLAE</sequence>
<evidence type="ECO:0000313" key="1">
    <source>
        <dbReference type="EMBL" id="SJN45936.1"/>
    </source>
</evidence>
<keyword evidence="2" id="KW-1185">Reference proteome</keyword>
<proteinExistence type="predicted"/>
<dbReference type="Proteomes" id="UP000196320">
    <property type="component" value="Unassembled WGS sequence"/>
</dbReference>
<organism evidence="1 2">
    <name type="scientific">Microbacterium esteraromaticum</name>
    <dbReference type="NCBI Taxonomy" id="57043"/>
    <lineage>
        <taxon>Bacteria</taxon>
        <taxon>Bacillati</taxon>
        <taxon>Actinomycetota</taxon>
        <taxon>Actinomycetes</taxon>
        <taxon>Micrococcales</taxon>
        <taxon>Microbacteriaceae</taxon>
        <taxon>Microbacterium</taxon>
    </lineage>
</organism>
<protein>
    <submittedName>
        <fullName evidence="1">Uncharacterized protein</fullName>
    </submittedName>
</protein>